<evidence type="ECO:0000313" key="2">
    <source>
        <dbReference type="Proteomes" id="UP001165960"/>
    </source>
</evidence>
<dbReference type="EMBL" id="QTSX02003330">
    <property type="protein sequence ID" value="KAJ9071284.1"/>
    <property type="molecule type" value="Genomic_DNA"/>
</dbReference>
<reference evidence="1" key="1">
    <citation type="submission" date="2022-04" db="EMBL/GenBank/DDBJ databases">
        <title>Genome of the entomopathogenic fungus Entomophthora muscae.</title>
        <authorList>
            <person name="Elya C."/>
            <person name="Lovett B.R."/>
            <person name="Lee E."/>
            <person name="Macias A.M."/>
            <person name="Hajek A.E."/>
            <person name="De Bivort B.L."/>
            <person name="Kasson M.T."/>
            <person name="De Fine Licht H.H."/>
            <person name="Stajich J.E."/>
        </authorList>
    </citation>
    <scope>NUCLEOTIDE SEQUENCE</scope>
    <source>
        <strain evidence="1">Berkeley</strain>
    </source>
</reference>
<gene>
    <name evidence="1" type="ORF">DSO57_1038457</name>
</gene>
<organism evidence="1 2">
    <name type="scientific">Entomophthora muscae</name>
    <dbReference type="NCBI Taxonomy" id="34485"/>
    <lineage>
        <taxon>Eukaryota</taxon>
        <taxon>Fungi</taxon>
        <taxon>Fungi incertae sedis</taxon>
        <taxon>Zoopagomycota</taxon>
        <taxon>Entomophthoromycotina</taxon>
        <taxon>Entomophthoromycetes</taxon>
        <taxon>Entomophthorales</taxon>
        <taxon>Entomophthoraceae</taxon>
        <taxon>Entomophthora</taxon>
    </lineage>
</organism>
<evidence type="ECO:0000313" key="1">
    <source>
        <dbReference type="EMBL" id="KAJ9071284.1"/>
    </source>
</evidence>
<protein>
    <submittedName>
        <fullName evidence="1">Uncharacterized protein</fullName>
    </submittedName>
</protein>
<sequence length="120" mass="13111">MDAAVLQEETSAMAAKAAKTGRDHVELGQLGAWQAQHIMLMAGVLGDLAAGDLAWADLGTRRWAMGFLQAMDLTFAKTKHEKKISTVYNKLCKFTEAFLGKGFTLLFTWGSSSTLGWTRL</sequence>
<name>A0ACC2T9F1_9FUNG</name>
<keyword evidence="2" id="KW-1185">Reference proteome</keyword>
<accession>A0ACC2T9F1</accession>
<proteinExistence type="predicted"/>
<comment type="caution">
    <text evidence="1">The sequence shown here is derived from an EMBL/GenBank/DDBJ whole genome shotgun (WGS) entry which is preliminary data.</text>
</comment>
<dbReference type="Proteomes" id="UP001165960">
    <property type="component" value="Unassembled WGS sequence"/>
</dbReference>